<dbReference type="Pfam" id="PF09524">
    <property type="entry name" value="Phg_2220_C"/>
    <property type="match status" value="1"/>
</dbReference>
<dbReference type="AlphaFoldDB" id="A0A6N3BXX6"/>
<dbReference type="InterPro" id="IPR011741">
    <property type="entry name" value="Phg_2220_C"/>
</dbReference>
<feature type="domain" description="Phage conserved hypothetical protein C-terminal" evidence="1">
    <location>
        <begin position="194"/>
        <end position="266"/>
    </location>
</feature>
<evidence type="ECO:0000313" key="3">
    <source>
        <dbReference type="EMBL" id="VYU08682.1"/>
    </source>
</evidence>
<sequence length="308" mass="34847">MARPLKNGLDYYPLNVDFFSDIKVRRLLKAGGSQSISILIALLGNIYRDEGYYMRWDNDMPFLIADLVGVTEGAVMETVNKAVLIGFFHAGLFERYKILTSKGIQARYLEAVSRRRQVFLIKNYLLLDVNVYNNVVLDEVIDSDNGVNVDNNSVNVCRSTQSKVKESKVKESKVVNTLSGNPTLESKKNIVVEVVEFLNQQTGARYRANTPKTRRLIETRIKEGFGLDDFKIVIAKKSKQWLHDPKMSKYLRPETLFGTKFEGYLNESETYRLSDPYAALMAELEGGDDGGEPETIDVSYVATSDPRV</sequence>
<evidence type="ECO:0000259" key="2">
    <source>
        <dbReference type="Pfam" id="PF14297"/>
    </source>
</evidence>
<dbReference type="NCBIfam" id="TIGR02220">
    <property type="entry name" value="phg_TIGR02220"/>
    <property type="match status" value="1"/>
</dbReference>
<gene>
    <name evidence="3" type="ORF">VRLFYP33_01211</name>
</gene>
<dbReference type="RefSeq" id="WP_368393542.1">
    <property type="nucleotide sequence ID" value="NZ_CACRUX010000047.1"/>
</dbReference>
<name>A0A6N3BXX6_9FIRM</name>
<evidence type="ECO:0008006" key="4">
    <source>
        <dbReference type="Google" id="ProtNLM"/>
    </source>
</evidence>
<dbReference type="InterPro" id="IPR025400">
    <property type="entry name" value="Lin1244/Lin1753-like_N"/>
</dbReference>
<dbReference type="EMBL" id="CACRUX010000047">
    <property type="protein sequence ID" value="VYU08682.1"/>
    <property type="molecule type" value="Genomic_DNA"/>
</dbReference>
<dbReference type="PANTHER" id="PTHR39196">
    <property type="entry name" value="PRIMOSOME, DNAD SUBUNIT"/>
    <property type="match status" value="1"/>
</dbReference>
<dbReference type="PANTHER" id="PTHR39196:SF1">
    <property type="entry name" value="PRIMOSOME, DNAD SUBUNIT"/>
    <property type="match status" value="1"/>
</dbReference>
<feature type="domain" description="Lin1244/Lin1753-like N-terminal" evidence="2">
    <location>
        <begin position="11"/>
        <end position="104"/>
    </location>
</feature>
<reference evidence="3" key="1">
    <citation type="submission" date="2019-11" db="EMBL/GenBank/DDBJ databases">
        <authorList>
            <person name="Feng L."/>
        </authorList>
    </citation>
    <scope>NUCLEOTIDE SEQUENCE</scope>
    <source>
        <strain evidence="3">VrattiLFYP33</strain>
    </source>
</reference>
<accession>A0A6N3BXX6</accession>
<organism evidence="3">
    <name type="scientific">Veillonella ratti</name>
    <dbReference type="NCBI Taxonomy" id="103892"/>
    <lineage>
        <taxon>Bacteria</taxon>
        <taxon>Bacillati</taxon>
        <taxon>Bacillota</taxon>
        <taxon>Negativicutes</taxon>
        <taxon>Veillonellales</taxon>
        <taxon>Veillonellaceae</taxon>
        <taxon>Veillonella</taxon>
    </lineage>
</organism>
<proteinExistence type="predicted"/>
<evidence type="ECO:0000259" key="1">
    <source>
        <dbReference type="Pfam" id="PF09524"/>
    </source>
</evidence>
<dbReference type="Pfam" id="PF14297">
    <property type="entry name" value="Lin1244_N"/>
    <property type="match status" value="1"/>
</dbReference>
<protein>
    <recommendedName>
        <fullName evidence="4">Lin1244/Lin1753-like N-terminal domain-containing protein</fullName>
    </recommendedName>
</protein>